<dbReference type="Gene3D" id="2.60.120.200">
    <property type="match status" value="1"/>
</dbReference>
<evidence type="ECO:0000259" key="1">
    <source>
        <dbReference type="Pfam" id="PF00354"/>
    </source>
</evidence>
<organism evidence="2 3">
    <name type="scientific">Meganyctiphanes norvegica</name>
    <name type="common">Northern krill</name>
    <name type="synonym">Thysanopoda norvegica</name>
    <dbReference type="NCBI Taxonomy" id="48144"/>
    <lineage>
        <taxon>Eukaryota</taxon>
        <taxon>Metazoa</taxon>
        <taxon>Ecdysozoa</taxon>
        <taxon>Arthropoda</taxon>
        <taxon>Crustacea</taxon>
        <taxon>Multicrustacea</taxon>
        <taxon>Malacostraca</taxon>
        <taxon>Eumalacostraca</taxon>
        <taxon>Eucarida</taxon>
        <taxon>Euphausiacea</taxon>
        <taxon>Euphausiidae</taxon>
        <taxon>Meganyctiphanes</taxon>
    </lineage>
</organism>
<name>A0AAV2PWD3_MEGNR</name>
<dbReference type="Proteomes" id="UP001497623">
    <property type="component" value="Unassembled WGS sequence"/>
</dbReference>
<dbReference type="EMBL" id="CAXKWB010001946">
    <property type="protein sequence ID" value="CAL4065890.1"/>
    <property type="molecule type" value="Genomic_DNA"/>
</dbReference>
<dbReference type="AlphaFoldDB" id="A0AAV2PWD3"/>
<dbReference type="SUPFAM" id="SSF49899">
    <property type="entry name" value="Concanavalin A-like lectins/glucanases"/>
    <property type="match status" value="1"/>
</dbReference>
<evidence type="ECO:0000313" key="2">
    <source>
        <dbReference type="EMBL" id="CAL4065890.1"/>
    </source>
</evidence>
<dbReference type="InterPro" id="IPR013320">
    <property type="entry name" value="ConA-like_dom_sf"/>
</dbReference>
<feature type="non-terminal residue" evidence="2">
    <location>
        <position position="1"/>
    </location>
</feature>
<sequence length="100" mass="11399">CLPSWGHSSANLLLTIREPKYRPLQYALVLTQVPNLTEFTICLRFQLLSMERSHFLLTYAATGTDNTIVVYVSPNRNSGVGFYVNNVRVKAKVKIQPKTW</sequence>
<keyword evidence="3" id="KW-1185">Reference proteome</keyword>
<accession>A0AAV2PWD3</accession>
<feature type="non-terminal residue" evidence="2">
    <location>
        <position position="100"/>
    </location>
</feature>
<dbReference type="InterPro" id="IPR001759">
    <property type="entry name" value="PTX_dom"/>
</dbReference>
<gene>
    <name evidence="2" type="ORF">MNOR_LOCUS5137</name>
</gene>
<comment type="caution">
    <text evidence="2">The sequence shown here is derived from an EMBL/GenBank/DDBJ whole genome shotgun (WGS) entry which is preliminary data.</text>
</comment>
<evidence type="ECO:0000313" key="3">
    <source>
        <dbReference type="Proteomes" id="UP001497623"/>
    </source>
</evidence>
<dbReference type="Pfam" id="PF00354">
    <property type="entry name" value="Pentaxin"/>
    <property type="match status" value="1"/>
</dbReference>
<feature type="domain" description="Pentraxin (PTX)" evidence="1">
    <location>
        <begin position="32"/>
        <end position="96"/>
    </location>
</feature>
<protein>
    <recommendedName>
        <fullName evidence="1">Pentraxin (PTX) domain-containing protein</fullName>
    </recommendedName>
</protein>
<reference evidence="2 3" key="1">
    <citation type="submission" date="2024-05" db="EMBL/GenBank/DDBJ databases">
        <authorList>
            <person name="Wallberg A."/>
        </authorList>
    </citation>
    <scope>NUCLEOTIDE SEQUENCE [LARGE SCALE GENOMIC DNA]</scope>
</reference>
<proteinExistence type="predicted"/>